<sequence length="208" mass="21884">MQLVRTATTAPLRPRALFALSVGLRGFASTSRAREAAPPAPAAKPCCSKTKAAAQATPSALTAAFWTSRPTWSRAAVNTFRCLIGCSLGDLSTMWYLMAYYPDMPMGTSMGLSMAAGITTSILLETTLLHLGKDKLPWAAAAKTAFGMSFISMLAMETAENAVTLALADVGMSGSAFAAVTAAGMLAGFLTPMPYNYWRLRALGKACH</sequence>
<name>A0A7D8UXN0_VANHU</name>
<dbReference type="Pfam" id="PF14342">
    <property type="entry name" value="DUF4396"/>
    <property type="match status" value="1"/>
</dbReference>
<dbReference type="AlphaFoldDB" id="A0A7D8UXN0"/>
<feature type="domain" description="DUF4396" evidence="2">
    <location>
        <begin position="71"/>
        <end position="205"/>
    </location>
</feature>
<comment type="caution">
    <text evidence="3">The sequence shown here is derived from an EMBL/GenBank/DDBJ whole genome shotgun (WGS) entry which is preliminary data.</text>
</comment>
<evidence type="ECO:0000256" key="1">
    <source>
        <dbReference type="SAM" id="Phobius"/>
    </source>
</evidence>
<dbReference type="OrthoDB" id="2594080at2759"/>
<keyword evidence="4" id="KW-1185">Reference proteome</keyword>
<feature type="transmembrane region" description="Helical" evidence="1">
    <location>
        <begin position="176"/>
        <end position="195"/>
    </location>
</feature>
<gene>
    <name evidence="3" type="ORF">VHUM_03366</name>
</gene>
<reference evidence="3 4" key="1">
    <citation type="journal article" date="2019" name="PLoS Genet.">
        <title>Convergent evolution of linked mating-type loci in basidiomycete fungi.</title>
        <authorList>
            <person name="Sun S."/>
            <person name="Coelho M.A."/>
            <person name="Heitman J."/>
            <person name="Nowrousian M."/>
        </authorList>
    </citation>
    <scope>NUCLEOTIDE SEQUENCE [LARGE SCALE GENOMIC DNA]</scope>
    <source>
        <strain evidence="3 4">CBS 4282</strain>
    </source>
</reference>
<keyword evidence="1" id="KW-0472">Membrane</keyword>
<keyword evidence="1" id="KW-1133">Transmembrane helix</keyword>
<evidence type="ECO:0000313" key="3">
    <source>
        <dbReference type="EMBL" id="TXT07196.1"/>
    </source>
</evidence>
<dbReference type="EMBL" id="QKWK01000009">
    <property type="protein sequence ID" value="TXT07196.1"/>
    <property type="molecule type" value="Genomic_DNA"/>
</dbReference>
<dbReference type="Proteomes" id="UP000473826">
    <property type="component" value="Unassembled WGS sequence"/>
</dbReference>
<feature type="transmembrane region" description="Helical" evidence="1">
    <location>
        <begin position="104"/>
        <end position="124"/>
    </location>
</feature>
<evidence type="ECO:0000313" key="4">
    <source>
        <dbReference type="Proteomes" id="UP000473826"/>
    </source>
</evidence>
<proteinExistence type="predicted"/>
<evidence type="ECO:0000259" key="2">
    <source>
        <dbReference type="Pfam" id="PF14342"/>
    </source>
</evidence>
<protein>
    <recommendedName>
        <fullName evidence="2">DUF4396 domain-containing protein</fullName>
    </recommendedName>
</protein>
<dbReference type="InterPro" id="IPR025509">
    <property type="entry name" value="DUF4396"/>
</dbReference>
<accession>A0A7D8UXN0</accession>
<keyword evidence="1" id="KW-0812">Transmembrane</keyword>
<feature type="transmembrane region" description="Helical" evidence="1">
    <location>
        <begin position="79"/>
        <end position="98"/>
    </location>
</feature>
<organism evidence="3 4">
    <name type="scientific">Vanrija humicola</name>
    <name type="common">Yeast</name>
    <name type="synonym">Cryptococcus humicola</name>
    <dbReference type="NCBI Taxonomy" id="5417"/>
    <lineage>
        <taxon>Eukaryota</taxon>
        <taxon>Fungi</taxon>
        <taxon>Dikarya</taxon>
        <taxon>Basidiomycota</taxon>
        <taxon>Agaricomycotina</taxon>
        <taxon>Tremellomycetes</taxon>
        <taxon>Trichosporonales</taxon>
        <taxon>Trichosporonaceae</taxon>
        <taxon>Vanrija</taxon>
    </lineage>
</organism>
<feature type="transmembrane region" description="Helical" evidence="1">
    <location>
        <begin position="136"/>
        <end position="156"/>
    </location>
</feature>